<dbReference type="OrthoDB" id="408631at2759"/>
<name>A0A9P6UFS5_9FUNG</name>
<evidence type="ECO:0008006" key="3">
    <source>
        <dbReference type="Google" id="ProtNLM"/>
    </source>
</evidence>
<proteinExistence type="predicted"/>
<gene>
    <name evidence="1" type="ORF">BGZ97_006040</name>
</gene>
<comment type="caution">
    <text evidence="1">The sequence shown here is derived from an EMBL/GenBank/DDBJ whole genome shotgun (WGS) entry which is preliminary data.</text>
</comment>
<evidence type="ECO:0000313" key="1">
    <source>
        <dbReference type="EMBL" id="KAG0290910.1"/>
    </source>
</evidence>
<organism evidence="1 2">
    <name type="scientific">Linnemannia gamsii</name>
    <dbReference type="NCBI Taxonomy" id="64522"/>
    <lineage>
        <taxon>Eukaryota</taxon>
        <taxon>Fungi</taxon>
        <taxon>Fungi incertae sedis</taxon>
        <taxon>Mucoromycota</taxon>
        <taxon>Mortierellomycotina</taxon>
        <taxon>Mortierellomycetes</taxon>
        <taxon>Mortierellales</taxon>
        <taxon>Mortierellaceae</taxon>
        <taxon>Linnemannia</taxon>
    </lineage>
</organism>
<accession>A0A9P6UFS5</accession>
<dbReference type="Proteomes" id="UP000823405">
    <property type="component" value="Unassembled WGS sequence"/>
</dbReference>
<reference evidence="1" key="1">
    <citation type="journal article" date="2020" name="Fungal Divers.">
        <title>Resolving the Mortierellaceae phylogeny through synthesis of multi-gene phylogenetics and phylogenomics.</title>
        <authorList>
            <person name="Vandepol N."/>
            <person name="Liber J."/>
            <person name="Desiro A."/>
            <person name="Na H."/>
            <person name="Kennedy M."/>
            <person name="Barry K."/>
            <person name="Grigoriev I.V."/>
            <person name="Miller A.N."/>
            <person name="O'Donnell K."/>
            <person name="Stajich J.E."/>
            <person name="Bonito G."/>
        </authorList>
    </citation>
    <scope>NUCLEOTIDE SEQUENCE</scope>
    <source>
        <strain evidence="1">NVP60</strain>
    </source>
</reference>
<dbReference type="EMBL" id="JAAAIN010002692">
    <property type="protein sequence ID" value="KAG0290910.1"/>
    <property type="molecule type" value="Genomic_DNA"/>
</dbReference>
<keyword evidence="2" id="KW-1185">Reference proteome</keyword>
<dbReference type="AlphaFoldDB" id="A0A9P6UFS5"/>
<dbReference type="InterPro" id="IPR029058">
    <property type="entry name" value="AB_hydrolase_fold"/>
</dbReference>
<evidence type="ECO:0000313" key="2">
    <source>
        <dbReference type="Proteomes" id="UP000823405"/>
    </source>
</evidence>
<dbReference type="Gene3D" id="3.40.50.1820">
    <property type="entry name" value="alpha/beta hydrolase"/>
    <property type="match status" value="1"/>
</dbReference>
<sequence length="192" mass="21181">MWGTVKDEAGFYVPLYYTEPIPIVNATEALEVMFEKNRAIAILASSFFPLLPSDPDAFRVGRGRDMPLVEGGFCAASTGRVCHSNEIQTVFASGGAVPGFAQTGDDARFARQVIDRFTTFAKTGNPNPRPGRLFRVEMTNPDVMGVEWLPYGQLNATLDMDVKSGMTYSLQSASCQWIESDLKSDFMFRIPS</sequence>
<dbReference type="SUPFAM" id="SSF53474">
    <property type="entry name" value="alpha/beta-Hydrolases"/>
    <property type="match status" value="1"/>
</dbReference>
<protein>
    <recommendedName>
        <fullName evidence="3">Carboxylesterase type B domain-containing protein</fullName>
    </recommendedName>
</protein>